<evidence type="ECO:0000256" key="8">
    <source>
        <dbReference type="ARBA" id="ARBA00023049"/>
    </source>
</evidence>
<keyword evidence="5" id="KW-0378">Hydrolase</keyword>
<evidence type="ECO:0000256" key="9">
    <source>
        <dbReference type="ARBA" id="ARBA00023285"/>
    </source>
</evidence>
<dbReference type="Gene3D" id="3.40.630.10">
    <property type="entry name" value="Zn peptidases"/>
    <property type="match status" value="1"/>
</dbReference>
<dbReference type="SUPFAM" id="SSF55031">
    <property type="entry name" value="Bacterial exopeptidase dimerisation domain"/>
    <property type="match status" value="1"/>
</dbReference>
<dbReference type="Pfam" id="PF07687">
    <property type="entry name" value="M20_dimer"/>
    <property type="match status" value="1"/>
</dbReference>
<dbReference type="InterPro" id="IPR002933">
    <property type="entry name" value="Peptidase_M20"/>
</dbReference>
<dbReference type="Gene3D" id="3.30.70.360">
    <property type="match status" value="2"/>
</dbReference>
<organism evidence="12 13">
    <name type="scientific">Bowmanella denitrificans</name>
    <dbReference type="NCBI Taxonomy" id="366582"/>
    <lineage>
        <taxon>Bacteria</taxon>
        <taxon>Pseudomonadati</taxon>
        <taxon>Pseudomonadota</taxon>
        <taxon>Gammaproteobacteria</taxon>
        <taxon>Alteromonadales</taxon>
        <taxon>Alteromonadaceae</taxon>
        <taxon>Bowmanella</taxon>
    </lineage>
</organism>
<keyword evidence="6" id="KW-0862">Zinc</keyword>
<dbReference type="InterPro" id="IPR010964">
    <property type="entry name" value="M20A_pepV-rel"/>
</dbReference>
<dbReference type="Pfam" id="PF01546">
    <property type="entry name" value="Peptidase_M20"/>
    <property type="match status" value="1"/>
</dbReference>
<name>A0ABN0XG89_9ALTE</name>
<evidence type="ECO:0000256" key="4">
    <source>
        <dbReference type="ARBA" id="ARBA00022723"/>
    </source>
</evidence>
<evidence type="ECO:0000313" key="13">
    <source>
        <dbReference type="Proteomes" id="UP001501757"/>
    </source>
</evidence>
<keyword evidence="8" id="KW-0482">Metalloprotease</keyword>
<evidence type="ECO:0000256" key="6">
    <source>
        <dbReference type="ARBA" id="ARBA00022833"/>
    </source>
</evidence>
<sequence length="497" mass="54201">MLKAVALSALLFSPVLLAKTPGALAQSTAEYAVQTYEQAMIDSLASLVRHNTVAVEGVPSPDNPVHRAFKQDLIGQAAALGLDYQDYGYVMVIGLGQGPEKIGLITHGDVQPVNPDKWAKSPFELDMTSEPGKLLGRGTEDDKGPISTALFAMKAIKDKQISLRKRIELYVYMAEESDWGPLQEFIKTHTLPELNITIDTQYPVVTAEKGFGILSMTFPNRALNTAQPYIKHFEGGFFASQIPEDAKAVIANASKALLEGIKQKAAVQQGMQYDYDWRDDNLIVTALGKSAHSSKPENGVNAITHLADALSSQHWPSNAAGSLVNFINDQLGTGLYGQQFGSIAYADDFMGPMTVSSTVLKQVDKGIQLSINIRRPKGKSAQQLEQEIDSALDSWQSHNAVRLEGRHYRIDDPFVLTDAPHVEKLLGVFSHYSGIEDAQPVSIGGASNSRLFPNAVGFGPAMPGKEYTGHSEHEFITREQFVLNLRMYTAALVELAN</sequence>
<evidence type="ECO:0000256" key="5">
    <source>
        <dbReference type="ARBA" id="ARBA00022801"/>
    </source>
</evidence>
<dbReference type="EMBL" id="BAAAEI010000017">
    <property type="protein sequence ID" value="GAA0363392.1"/>
    <property type="molecule type" value="Genomic_DNA"/>
</dbReference>
<comment type="caution">
    <text evidence="12">The sequence shown here is derived from an EMBL/GenBank/DDBJ whole genome shotgun (WGS) entry which is preliminary data.</text>
</comment>
<keyword evidence="9" id="KW-0170">Cobalt</keyword>
<keyword evidence="10" id="KW-0732">Signal</keyword>
<feature type="signal peptide" evidence="10">
    <location>
        <begin position="1"/>
        <end position="18"/>
    </location>
</feature>
<evidence type="ECO:0000259" key="11">
    <source>
        <dbReference type="Pfam" id="PF07687"/>
    </source>
</evidence>
<comment type="similarity">
    <text evidence="2">Belongs to the peptidase M20A family.</text>
</comment>
<evidence type="ECO:0000256" key="10">
    <source>
        <dbReference type="SAM" id="SignalP"/>
    </source>
</evidence>
<dbReference type="NCBIfam" id="NF004809">
    <property type="entry name" value="PRK06156.1"/>
    <property type="match status" value="1"/>
</dbReference>
<keyword evidence="7" id="KW-0224">Dipeptidase</keyword>
<feature type="domain" description="Peptidase M20 dimerisation" evidence="11">
    <location>
        <begin position="284"/>
        <end position="393"/>
    </location>
</feature>
<keyword evidence="3" id="KW-0645">Protease</keyword>
<dbReference type="InterPro" id="IPR036264">
    <property type="entry name" value="Bact_exopeptidase_dim_dom"/>
</dbReference>
<protein>
    <submittedName>
        <fullName evidence="12">Dipeptidase</fullName>
    </submittedName>
</protein>
<evidence type="ECO:0000256" key="1">
    <source>
        <dbReference type="ARBA" id="ARBA00001947"/>
    </source>
</evidence>
<evidence type="ECO:0000256" key="3">
    <source>
        <dbReference type="ARBA" id="ARBA00022670"/>
    </source>
</evidence>
<comment type="cofactor">
    <cofactor evidence="1">
        <name>Zn(2+)</name>
        <dbReference type="ChEBI" id="CHEBI:29105"/>
    </cofactor>
</comment>
<evidence type="ECO:0000313" key="12">
    <source>
        <dbReference type="EMBL" id="GAA0363392.1"/>
    </source>
</evidence>
<dbReference type="PANTHER" id="PTHR43808:SF31">
    <property type="entry name" value="N-ACETYL-L-CITRULLINE DEACETYLASE"/>
    <property type="match status" value="1"/>
</dbReference>
<dbReference type="SUPFAM" id="SSF53187">
    <property type="entry name" value="Zn-dependent exopeptidases"/>
    <property type="match status" value="1"/>
</dbReference>
<keyword evidence="4" id="KW-0479">Metal-binding</keyword>
<evidence type="ECO:0000256" key="2">
    <source>
        <dbReference type="ARBA" id="ARBA00006247"/>
    </source>
</evidence>
<accession>A0ABN0XG89</accession>
<dbReference type="InterPro" id="IPR050072">
    <property type="entry name" value="Peptidase_M20A"/>
</dbReference>
<keyword evidence="13" id="KW-1185">Reference proteome</keyword>
<dbReference type="RefSeq" id="WP_343845969.1">
    <property type="nucleotide sequence ID" value="NZ_BAAAEI010000017.1"/>
</dbReference>
<proteinExistence type="inferred from homology"/>
<evidence type="ECO:0000256" key="7">
    <source>
        <dbReference type="ARBA" id="ARBA00022997"/>
    </source>
</evidence>
<gene>
    <name evidence="12" type="ORF">GCM10009092_29710</name>
</gene>
<dbReference type="InterPro" id="IPR011650">
    <property type="entry name" value="Peptidase_M20_dimer"/>
</dbReference>
<reference evidence="12 13" key="1">
    <citation type="journal article" date="2019" name="Int. J. Syst. Evol. Microbiol.">
        <title>The Global Catalogue of Microorganisms (GCM) 10K type strain sequencing project: providing services to taxonomists for standard genome sequencing and annotation.</title>
        <authorList>
            <consortium name="The Broad Institute Genomics Platform"/>
            <consortium name="The Broad Institute Genome Sequencing Center for Infectious Disease"/>
            <person name="Wu L."/>
            <person name="Ma J."/>
        </authorList>
    </citation>
    <scope>NUCLEOTIDE SEQUENCE [LARGE SCALE GENOMIC DNA]</scope>
    <source>
        <strain evidence="12 13">JCM 13378</strain>
    </source>
</reference>
<feature type="chain" id="PRO_5045627436" evidence="10">
    <location>
        <begin position="19"/>
        <end position="497"/>
    </location>
</feature>
<dbReference type="PANTHER" id="PTHR43808">
    <property type="entry name" value="ACETYLORNITHINE DEACETYLASE"/>
    <property type="match status" value="1"/>
</dbReference>
<dbReference type="NCBIfam" id="TIGR01887">
    <property type="entry name" value="dipeptidaselike"/>
    <property type="match status" value="1"/>
</dbReference>
<dbReference type="Proteomes" id="UP001501757">
    <property type="component" value="Unassembled WGS sequence"/>
</dbReference>